<evidence type="ECO:0000259" key="13">
    <source>
        <dbReference type="Pfam" id="PF02223"/>
    </source>
</evidence>
<dbReference type="InterPro" id="IPR039430">
    <property type="entry name" value="Thymidylate_kin-like_dom"/>
</dbReference>
<dbReference type="AlphaFoldDB" id="A0A4Y6UF25"/>
<keyword evidence="4 12" id="KW-0808">Transferase</keyword>
<feature type="domain" description="Thymidylate kinase-like" evidence="13">
    <location>
        <begin position="14"/>
        <end position="204"/>
    </location>
</feature>
<comment type="catalytic activity">
    <reaction evidence="10 12">
        <text>dTMP + ATP = dTDP + ADP</text>
        <dbReference type="Rhea" id="RHEA:13517"/>
        <dbReference type="ChEBI" id="CHEBI:30616"/>
        <dbReference type="ChEBI" id="CHEBI:58369"/>
        <dbReference type="ChEBI" id="CHEBI:63528"/>
        <dbReference type="ChEBI" id="CHEBI:456216"/>
        <dbReference type="EC" id="2.7.4.9"/>
    </reaction>
</comment>
<dbReference type="HAMAP" id="MF_00165">
    <property type="entry name" value="Thymidylate_kinase"/>
    <property type="match status" value="1"/>
</dbReference>
<dbReference type="GO" id="GO:0006235">
    <property type="term" value="P:dTTP biosynthetic process"/>
    <property type="evidence" value="ECO:0007669"/>
    <property type="project" value="UniProtKB-UniRule"/>
</dbReference>
<dbReference type="GO" id="GO:0005524">
    <property type="term" value="F:ATP binding"/>
    <property type="evidence" value="ECO:0007669"/>
    <property type="project" value="UniProtKB-UniRule"/>
</dbReference>
<dbReference type="InterPro" id="IPR027417">
    <property type="entry name" value="P-loop_NTPase"/>
</dbReference>
<dbReference type="SUPFAM" id="SSF52540">
    <property type="entry name" value="P-loop containing nucleoside triphosphate hydrolases"/>
    <property type="match status" value="1"/>
</dbReference>
<gene>
    <name evidence="12 14" type="primary">tmk</name>
    <name evidence="14" type="ORF">E3D00_00100</name>
</gene>
<evidence type="ECO:0000256" key="11">
    <source>
        <dbReference type="ARBA" id="ARBA00057735"/>
    </source>
</evidence>
<dbReference type="GO" id="GO:0005829">
    <property type="term" value="C:cytosol"/>
    <property type="evidence" value="ECO:0007669"/>
    <property type="project" value="TreeGrafter"/>
</dbReference>
<dbReference type="OrthoDB" id="9774907at2"/>
<feature type="binding site" evidence="12">
    <location>
        <begin position="16"/>
        <end position="23"/>
    </location>
    <ligand>
        <name>ATP</name>
        <dbReference type="ChEBI" id="CHEBI:30616"/>
    </ligand>
</feature>
<comment type="similarity">
    <text evidence="1 12">Belongs to the thymidylate kinase family.</text>
</comment>
<dbReference type="Proteomes" id="UP000316313">
    <property type="component" value="Chromosome"/>
</dbReference>
<dbReference type="GO" id="GO:0006233">
    <property type="term" value="P:dTDP biosynthetic process"/>
    <property type="evidence" value="ECO:0007669"/>
    <property type="project" value="InterPro"/>
</dbReference>
<evidence type="ECO:0000313" key="15">
    <source>
        <dbReference type="Proteomes" id="UP000316313"/>
    </source>
</evidence>
<keyword evidence="6 12" id="KW-0547">Nucleotide-binding</keyword>
<evidence type="ECO:0000256" key="8">
    <source>
        <dbReference type="ARBA" id="ARBA00022840"/>
    </source>
</evidence>
<dbReference type="EMBL" id="CP038141">
    <property type="protein sequence ID" value="QDH16149.1"/>
    <property type="molecule type" value="Genomic_DNA"/>
</dbReference>
<proteinExistence type="inferred from homology"/>
<name>A0A4Y6UF25_9PROT</name>
<dbReference type="PANTHER" id="PTHR10344">
    <property type="entry name" value="THYMIDYLATE KINASE"/>
    <property type="match status" value="1"/>
</dbReference>
<keyword evidence="8 12" id="KW-0067">ATP-binding</keyword>
<evidence type="ECO:0000256" key="1">
    <source>
        <dbReference type="ARBA" id="ARBA00009776"/>
    </source>
</evidence>
<dbReference type="GO" id="GO:0006227">
    <property type="term" value="P:dUDP biosynthetic process"/>
    <property type="evidence" value="ECO:0007669"/>
    <property type="project" value="TreeGrafter"/>
</dbReference>
<dbReference type="NCBIfam" id="TIGR00041">
    <property type="entry name" value="DTMP_kinase"/>
    <property type="match status" value="1"/>
</dbReference>
<evidence type="ECO:0000313" key="14">
    <source>
        <dbReference type="EMBL" id="QDH16149.1"/>
    </source>
</evidence>
<dbReference type="EC" id="2.7.4.9" evidence="2 12"/>
<keyword evidence="15" id="KW-1185">Reference proteome</keyword>
<keyword evidence="5 12" id="KW-0545">Nucleotide biosynthesis</keyword>
<dbReference type="GO" id="GO:0004798">
    <property type="term" value="F:dTMP kinase activity"/>
    <property type="evidence" value="ECO:0007669"/>
    <property type="project" value="UniProtKB-UniRule"/>
</dbReference>
<evidence type="ECO:0000256" key="10">
    <source>
        <dbReference type="ARBA" id="ARBA00048743"/>
    </source>
</evidence>
<dbReference type="RefSeq" id="WP_141458823.1">
    <property type="nucleotide sequence ID" value="NZ_CP038141.1"/>
</dbReference>
<dbReference type="FunFam" id="3.40.50.300:FF:000225">
    <property type="entry name" value="Thymidylate kinase"/>
    <property type="match status" value="1"/>
</dbReference>
<sequence length="221" mass="24262">MALHNKSSGLFITLEGGEGVGKSTQARLLATALSDLGHEVVLTREPGGTPGAEAIRNLLLFGKDELSWRAEIMGHMAARCDHLDGLIKPALKRGALVICDRFHDSTLAYQGYGVGKGEAKRLEFIKKARHLVDFEPHLTLLLDVPRKDALARLKERGGATDRYEGQEEAFHQRVSEGFDAIAKSDPERVHRFDALQEAGALKNELLNKIIGCVEKNSLDKT</sequence>
<dbReference type="PROSITE" id="PS01331">
    <property type="entry name" value="THYMIDYLATE_KINASE"/>
    <property type="match status" value="1"/>
</dbReference>
<evidence type="ECO:0000256" key="12">
    <source>
        <dbReference type="HAMAP-Rule" id="MF_00165"/>
    </source>
</evidence>
<organism evidence="14 15">
    <name type="scientific">Swingsia samuiensis</name>
    <dbReference type="NCBI Taxonomy" id="1293412"/>
    <lineage>
        <taxon>Bacteria</taxon>
        <taxon>Pseudomonadati</taxon>
        <taxon>Pseudomonadota</taxon>
        <taxon>Alphaproteobacteria</taxon>
        <taxon>Acetobacterales</taxon>
        <taxon>Acetobacteraceae</taxon>
        <taxon>Swingsia</taxon>
    </lineage>
</organism>
<evidence type="ECO:0000256" key="5">
    <source>
        <dbReference type="ARBA" id="ARBA00022727"/>
    </source>
</evidence>
<evidence type="ECO:0000256" key="7">
    <source>
        <dbReference type="ARBA" id="ARBA00022777"/>
    </source>
</evidence>
<evidence type="ECO:0000256" key="3">
    <source>
        <dbReference type="ARBA" id="ARBA00017144"/>
    </source>
</evidence>
<dbReference type="Gene3D" id="3.40.50.300">
    <property type="entry name" value="P-loop containing nucleotide triphosphate hydrolases"/>
    <property type="match status" value="1"/>
</dbReference>
<dbReference type="InterPro" id="IPR018095">
    <property type="entry name" value="Thymidylate_kin_CS"/>
</dbReference>
<keyword evidence="7 12" id="KW-0418">Kinase</keyword>
<dbReference type="CDD" id="cd01672">
    <property type="entry name" value="TMPK"/>
    <property type="match status" value="1"/>
</dbReference>
<accession>A0A4Y6UF25</accession>
<evidence type="ECO:0000256" key="2">
    <source>
        <dbReference type="ARBA" id="ARBA00012980"/>
    </source>
</evidence>
<dbReference type="KEGG" id="ssam:E3D00_00100"/>
<evidence type="ECO:0000256" key="9">
    <source>
        <dbReference type="ARBA" id="ARBA00029962"/>
    </source>
</evidence>
<reference evidence="14 15" key="1">
    <citation type="submission" date="2019-03" db="EMBL/GenBank/DDBJ databases">
        <title>The complete genome sequence of Swingsia samuiensis NBRC107927(T).</title>
        <authorList>
            <person name="Chua K.-O."/>
            <person name="Chan K.-G."/>
            <person name="See-Too W.-S."/>
        </authorList>
    </citation>
    <scope>NUCLEOTIDE SEQUENCE [LARGE SCALE GENOMIC DNA]</scope>
    <source>
        <strain evidence="14 15">AH83</strain>
    </source>
</reference>
<evidence type="ECO:0000256" key="6">
    <source>
        <dbReference type="ARBA" id="ARBA00022741"/>
    </source>
</evidence>
<protein>
    <recommendedName>
        <fullName evidence="3 12">Thymidylate kinase</fullName>
        <ecNumber evidence="2 12">2.7.4.9</ecNumber>
    </recommendedName>
    <alternativeName>
        <fullName evidence="9 12">dTMP kinase</fullName>
    </alternativeName>
</protein>
<dbReference type="PANTHER" id="PTHR10344:SF4">
    <property type="entry name" value="UMP-CMP KINASE 2, MITOCHONDRIAL"/>
    <property type="match status" value="1"/>
</dbReference>
<comment type="function">
    <text evidence="11 12">Phosphorylation of dTMP to form dTDP in both de novo and salvage pathways of dTTP synthesis.</text>
</comment>
<evidence type="ECO:0000256" key="4">
    <source>
        <dbReference type="ARBA" id="ARBA00022679"/>
    </source>
</evidence>
<dbReference type="InterPro" id="IPR018094">
    <property type="entry name" value="Thymidylate_kinase"/>
</dbReference>
<dbReference type="Pfam" id="PF02223">
    <property type="entry name" value="Thymidylate_kin"/>
    <property type="match status" value="1"/>
</dbReference>